<dbReference type="PANTHER" id="PTHR43791">
    <property type="entry name" value="PERMEASE-RELATED"/>
    <property type="match status" value="1"/>
</dbReference>
<dbReference type="EMBL" id="RSCD01000032">
    <property type="protein sequence ID" value="RSH80860.1"/>
    <property type="molecule type" value="Genomic_DNA"/>
</dbReference>
<feature type="transmembrane region" description="Helical" evidence="7">
    <location>
        <begin position="54"/>
        <end position="72"/>
    </location>
</feature>
<dbReference type="GO" id="GO:0016020">
    <property type="term" value="C:membrane"/>
    <property type="evidence" value="ECO:0007669"/>
    <property type="project" value="UniProtKB-SubCell"/>
</dbReference>
<reference evidence="9 10" key="1">
    <citation type="submission" date="2018-11" db="EMBL/GenBank/DDBJ databases">
        <title>Genome sequence of Saitozyma podzolica DSM 27192.</title>
        <authorList>
            <person name="Aliyu H."/>
            <person name="Gorte O."/>
            <person name="Ochsenreither K."/>
        </authorList>
    </citation>
    <scope>NUCLEOTIDE SEQUENCE [LARGE SCALE GENOMIC DNA]</scope>
    <source>
        <strain evidence="9 10">DSM 27192</strain>
    </source>
</reference>
<feature type="transmembrane region" description="Helical" evidence="7">
    <location>
        <begin position="216"/>
        <end position="236"/>
    </location>
</feature>
<name>A0A427XPW9_9TREE</name>
<dbReference type="FunFam" id="1.20.1250.20:FF:000057">
    <property type="entry name" value="MFS general substrate transporter"/>
    <property type="match status" value="1"/>
</dbReference>
<keyword evidence="10" id="KW-1185">Reference proteome</keyword>
<dbReference type="Gene3D" id="1.20.1250.20">
    <property type="entry name" value="MFS general substrate transporter like domains"/>
    <property type="match status" value="2"/>
</dbReference>
<proteinExistence type="predicted"/>
<dbReference type="GO" id="GO:0022857">
    <property type="term" value="F:transmembrane transporter activity"/>
    <property type="evidence" value="ECO:0007669"/>
    <property type="project" value="InterPro"/>
</dbReference>
<gene>
    <name evidence="9" type="ORF">EHS25_007029</name>
</gene>
<dbReference type="Proteomes" id="UP000279259">
    <property type="component" value="Unassembled WGS sequence"/>
</dbReference>
<evidence type="ECO:0000256" key="7">
    <source>
        <dbReference type="SAM" id="Phobius"/>
    </source>
</evidence>
<feature type="transmembrane region" description="Helical" evidence="7">
    <location>
        <begin position="325"/>
        <end position="342"/>
    </location>
</feature>
<evidence type="ECO:0000256" key="6">
    <source>
        <dbReference type="SAM" id="MobiDB-lite"/>
    </source>
</evidence>
<evidence type="ECO:0000313" key="10">
    <source>
        <dbReference type="Proteomes" id="UP000279259"/>
    </source>
</evidence>
<feature type="transmembrane region" description="Helical" evidence="7">
    <location>
        <begin position="349"/>
        <end position="370"/>
    </location>
</feature>
<dbReference type="AlphaFoldDB" id="A0A427XPW9"/>
<dbReference type="FunFam" id="1.20.1250.20:FF:000394">
    <property type="entry name" value="MFS general substrate transporter"/>
    <property type="match status" value="1"/>
</dbReference>
<evidence type="ECO:0000313" key="9">
    <source>
        <dbReference type="EMBL" id="RSH80860.1"/>
    </source>
</evidence>
<feature type="transmembrane region" description="Helical" evidence="7">
    <location>
        <begin position="121"/>
        <end position="140"/>
    </location>
</feature>
<keyword evidence="5 7" id="KW-0472">Membrane</keyword>
<feature type="transmembrane region" description="Helical" evidence="7">
    <location>
        <begin position="408"/>
        <end position="427"/>
    </location>
</feature>
<keyword evidence="2" id="KW-0813">Transport</keyword>
<evidence type="ECO:0000256" key="2">
    <source>
        <dbReference type="ARBA" id="ARBA00022448"/>
    </source>
</evidence>
<evidence type="ECO:0000256" key="5">
    <source>
        <dbReference type="ARBA" id="ARBA00023136"/>
    </source>
</evidence>
<feature type="transmembrane region" description="Helical" evidence="7">
    <location>
        <begin position="287"/>
        <end position="305"/>
    </location>
</feature>
<evidence type="ECO:0000259" key="8">
    <source>
        <dbReference type="PROSITE" id="PS50850"/>
    </source>
</evidence>
<dbReference type="Pfam" id="PF07690">
    <property type="entry name" value="MFS_1"/>
    <property type="match status" value="1"/>
</dbReference>
<accession>A0A427XPW9</accession>
<feature type="domain" description="Major facilitator superfamily (MFS) profile" evidence="8">
    <location>
        <begin position="54"/>
        <end position="467"/>
    </location>
</feature>
<evidence type="ECO:0000256" key="1">
    <source>
        <dbReference type="ARBA" id="ARBA00004141"/>
    </source>
</evidence>
<dbReference type="OrthoDB" id="3639251at2759"/>
<keyword evidence="3 7" id="KW-0812">Transmembrane</keyword>
<protein>
    <recommendedName>
        <fullName evidence="8">Major facilitator superfamily (MFS) profile domain-containing protein</fullName>
    </recommendedName>
</protein>
<dbReference type="InterPro" id="IPR011701">
    <property type="entry name" value="MFS"/>
</dbReference>
<feature type="transmembrane region" description="Helical" evidence="7">
    <location>
        <begin position="183"/>
        <end position="204"/>
    </location>
</feature>
<feature type="region of interest" description="Disordered" evidence="6">
    <location>
        <begin position="1"/>
        <end position="26"/>
    </location>
</feature>
<comment type="subcellular location">
    <subcellularLocation>
        <location evidence="1">Membrane</location>
        <topology evidence="1">Multi-pass membrane protein</topology>
    </subcellularLocation>
</comment>
<comment type="caution">
    <text evidence="9">The sequence shown here is derived from an EMBL/GenBank/DDBJ whole genome shotgun (WGS) entry which is preliminary data.</text>
</comment>
<dbReference type="PROSITE" id="PS50850">
    <property type="entry name" value="MFS"/>
    <property type="match status" value="1"/>
</dbReference>
<feature type="transmembrane region" description="Helical" evidence="7">
    <location>
        <begin position="92"/>
        <end position="114"/>
    </location>
</feature>
<dbReference type="SUPFAM" id="SSF103473">
    <property type="entry name" value="MFS general substrate transporter"/>
    <property type="match status" value="1"/>
</dbReference>
<keyword evidence="4 7" id="KW-1133">Transmembrane helix</keyword>
<feature type="transmembrane region" description="Helical" evidence="7">
    <location>
        <begin position="146"/>
        <end position="171"/>
    </location>
</feature>
<dbReference type="InterPro" id="IPR036259">
    <property type="entry name" value="MFS_trans_sf"/>
</dbReference>
<organism evidence="9 10">
    <name type="scientific">Saitozyma podzolica</name>
    <dbReference type="NCBI Taxonomy" id="1890683"/>
    <lineage>
        <taxon>Eukaryota</taxon>
        <taxon>Fungi</taxon>
        <taxon>Dikarya</taxon>
        <taxon>Basidiomycota</taxon>
        <taxon>Agaricomycotina</taxon>
        <taxon>Tremellomycetes</taxon>
        <taxon>Tremellales</taxon>
        <taxon>Trimorphomycetaceae</taxon>
        <taxon>Saitozyma</taxon>
    </lineage>
</organism>
<sequence>MPFKDGAAGQTGEAKPDSEYIDHASGQAGPADEYAYLEDTPEERALVRKIDRRILPMLWVMYIFNYIDRTNIGNAKTGGMQADLKLTSSDYSLILSIFFIGYLLNEVPCNMILARSRPSRFLPAIMFVWGCMSIAVKGVNSFGGMVGWRFCLGLVEAGFFPGVMLLLSCWYKPAELSKRVAMFYTASLVSGAFGGLLAGGIITGLEGVGGTRGWKWLFIIEGLITVVLAVIAFFVLPDYPNTTKWLTEKEKKLALIRIAAGNISAEEEIILSHKEAFLASVKDLRTWGFLLLYNLITCAGTISYFFPTLMTSLGYTGNKAQFMTVPIYAVAFVISVITGVSADKTRMKAVHTLGACVLGVISFVICVTVSNNTVRYVFICFGGAGIWTATPIFLSWMITMFDGREKRAVSIALINGFGNLASVYGSFLWPSTDAPMYHIGFGVTTALLGTAAGVTALLKWAYGDKGVMRS</sequence>
<feature type="transmembrane region" description="Helical" evidence="7">
    <location>
        <begin position="376"/>
        <end position="396"/>
    </location>
</feature>
<evidence type="ECO:0000256" key="3">
    <source>
        <dbReference type="ARBA" id="ARBA00022692"/>
    </source>
</evidence>
<dbReference type="InterPro" id="IPR020846">
    <property type="entry name" value="MFS_dom"/>
</dbReference>
<evidence type="ECO:0000256" key="4">
    <source>
        <dbReference type="ARBA" id="ARBA00022989"/>
    </source>
</evidence>
<feature type="transmembrane region" description="Helical" evidence="7">
    <location>
        <begin position="439"/>
        <end position="462"/>
    </location>
</feature>
<dbReference type="PANTHER" id="PTHR43791:SF38">
    <property type="entry name" value="MAJOR FACILITATOR SUPERFAMILY (MFS) PROFILE DOMAIN-CONTAINING PROTEIN"/>
    <property type="match status" value="1"/>
</dbReference>